<dbReference type="Proteomes" id="UP000317257">
    <property type="component" value="Unassembled WGS sequence"/>
</dbReference>
<gene>
    <name evidence="2" type="ORF">ED733_003101</name>
</gene>
<sequence>MHPSPTVTPPPTVKKSLDTIARIVAEIEARRTGCSSSNEPWVSYPLSEGQYAEFKQRAQSDASLKDYVNQKLRHDFIPSAGRLVLRIPTQLNEWVISSVVKEVSRQLRVIGAGDGASAAFARAVVSRGSPTLDFTDTGYGRHDPDAQFRHLDAQYPGVVIEVSYLQKQKYMPYIAEDCILGSDGDTRRFICLDIDYPNSKKAVMSSWEPSVVLNAAGEPELTAQQTIVDMQIFRDEDGNPNPDEDAGLTLQLRDFATETLSGHDDLYADPIRIPASTLYYYLVEAEKNVAKLKQGQGVVRETKPWVRKRRRQETPPEELHDSREAKFPKIEESVMAQAEKDDPS</sequence>
<evidence type="ECO:0000256" key="1">
    <source>
        <dbReference type="SAM" id="MobiDB-lite"/>
    </source>
</evidence>
<protein>
    <submittedName>
        <fullName evidence="2">Uncharacterized protein</fullName>
    </submittedName>
</protein>
<proteinExistence type="predicted"/>
<evidence type="ECO:0000313" key="3">
    <source>
        <dbReference type="Proteomes" id="UP000317257"/>
    </source>
</evidence>
<reference evidence="3" key="1">
    <citation type="submission" date="2018-12" db="EMBL/GenBank/DDBJ databases">
        <title>The complete genome of Metarhizium rileyi, a key fungal pathogen of Lepidoptera.</title>
        <authorList>
            <person name="Binneck E."/>
            <person name="Lastra C.C.L."/>
            <person name="Sosa-Gomez D.R."/>
        </authorList>
    </citation>
    <scope>NUCLEOTIDE SEQUENCE [LARGE SCALE GENOMIC DNA]</scope>
    <source>
        <strain evidence="3">Cep018-CH2</strain>
    </source>
</reference>
<accession>A0A5C6G9M8</accession>
<feature type="compositionally biased region" description="Basic and acidic residues" evidence="1">
    <location>
        <begin position="312"/>
        <end position="344"/>
    </location>
</feature>
<dbReference type="EMBL" id="SBHS01000025">
    <property type="protein sequence ID" value="TWU72676.1"/>
    <property type="molecule type" value="Genomic_DNA"/>
</dbReference>
<evidence type="ECO:0000313" key="2">
    <source>
        <dbReference type="EMBL" id="TWU72676.1"/>
    </source>
</evidence>
<dbReference type="AlphaFoldDB" id="A0A5C6G9M8"/>
<organism evidence="2 3">
    <name type="scientific">Metarhizium rileyi (strain RCEF 4871)</name>
    <name type="common">Nomuraea rileyi</name>
    <dbReference type="NCBI Taxonomy" id="1649241"/>
    <lineage>
        <taxon>Eukaryota</taxon>
        <taxon>Fungi</taxon>
        <taxon>Dikarya</taxon>
        <taxon>Ascomycota</taxon>
        <taxon>Pezizomycotina</taxon>
        <taxon>Sordariomycetes</taxon>
        <taxon>Hypocreomycetidae</taxon>
        <taxon>Hypocreales</taxon>
        <taxon>Clavicipitaceae</taxon>
        <taxon>Metarhizium</taxon>
    </lineage>
</organism>
<feature type="region of interest" description="Disordered" evidence="1">
    <location>
        <begin position="306"/>
        <end position="344"/>
    </location>
</feature>
<name>A0A5C6G9M8_METRR</name>
<comment type="caution">
    <text evidence="2">The sequence shown here is derived from an EMBL/GenBank/DDBJ whole genome shotgun (WGS) entry which is preliminary data.</text>
</comment>